<accession>A0A1F8GHS9</accession>
<protein>
    <submittedName>
        <fullName evidence="2">Uncharacterized protein</fullName>
    </submittedName>
</protein>
<dbReference type="Proteomes" id="UP000178911">
    <property type="component" value="Unassembled WGS sequence"/>
</dbReference>
<comment type="caution">
    <text evidence="2">The sequence shown here is derived from an EMBL/GenBank/DDBJ whole genome shotgun (WGS) entry which is preliminary data.</text>
</comment>
<keyword evidence="1" id="KW-0812">Transmembrane</keyword>
<feature type="transmembrane region" description="Helical" evidence="1">
    <location>
        <begin position="29"/>
        <end position="50"/>
    </location>
</feature>
<evidence type="ECO:0000313" key="2">
    <source>
        <dbReference type="EMBL" id="OGN24957.1"/>
    </source>
</evidence>
<dbReference type="EMBL" id="MGKJ01000007">
    <property type="protein sequence ID" value="OGN24957.1"/>
    <property type="molecule type" value="Genomic_DNA"/>
</dbReference>
<gene>
    <name evidence="2" type="ORF">A3A13_01545</name>
</gene>
<evidence type="ECO:0000256" key="1">
    <source>
        <dbReference type="SAM" id="Phobius"/>
    </source>
</evidence>
<organism evidence="2 3">
    <name type="scientific">Candidatus Yanofskybacteria bacterium RIFCSPLOWO2_01_FULL_43_22</name>
    <dbReference type="NCBI Taxonomy" id="1802695"/>
    <lineage>
        <taxon>Bacteria</taxon>
        <taxon>Candidatus Yanofskyibacteriota</taxon>
    </lineage>
</organism>
<dbReference type="AlphaFoldDB" id="A0A1F8GHS9"/>
<keyword evidence="1" id="KW-0472">Membrane</keyword>
<reference evidence="2 3" key="1">
    <citation type="journal article" date="2016" name="Nat. Commun.">
        <title>Thousands of microbial genomes shed light on interconnected biogeochemical processes in an aquifer system.</title>
        <authorList>
            <person name="Anantharaman K."/>
            <person name="Brown C.T."/>
            <person name="Hug L.A."/>
            <person name="Sharon I."/>
            <person name="Castelle C.J."/>
            <person name="Probst A.J."/>
            <person name="Thomas B.C."/>
            <person name="Singh A."/>
            <person name="Wilkins M.J."/>
            <person name="Karaoz U."/>
            <person name="Brodie E.L."/>
            <person name="Williams K.H."/>
            <person name="Hubbard S.S."/>
            <person name="Banfield J.F."/>
        </authorList>
    </citation>
    <scope>NUCLEOTIDE SEQUENCE [LARGE SCALE GENOMIC DNA]</scope>
</reference>
<name>A0A1F8GHS9_9BACT</name>
<sequence length="273" mass="30673">MPLTGRFVVLVRLAMIVGMTWSRKRKLMYFGGALLFAIVLVGIPLFFSVYERPTCFDGVQNGRELGIDCGGACSNVCKAPPGSPVVLWQRMFQLTPNSYNAIAYVENKNLDVVARDVPYEFTLYDERGFVIAKRAGAKDLFSNRVTPIFEAGIRTEKGQPIRVSFRFTKEPVWQESVGVFPDIRISGKQLHDAAVRPRLEAYVKNHTLSAVYNLEIVALVFDLEGNAIAASRTDIDALLKDESKRMVFTWSDPFVDTVARIELYPSLNLPILR</sequence>
<proteinExistence type="predicted"/>
<evidence type="ECO:0000313" key="3">
    <source>
        <dbReference type="Proteomes" id="UP000178911"/>
    </source>
</evidence>
<dbReference type="STRING" id="1802695.A3A13_01545"/>
<keyword evidence="1" id="KW-1133">Transmembrane helix</keyword>